<sequence length="1919" mass="222663">MRENAGEREWVSGSRHRTRTGRTAQGRGFGSLRQRNWQGRLRGTEQRDMNRNQKSWKEWGYDQGIYKQATAFFFTNIPDNWSYTDMWGTFRKYGRVLAIYSPQRRCKNGSRFGFVRFLEVKNERELEGKLDQIRVAGRKIWVNLAKYPEEETGVKAIRKGDSIKTITQGKSYADAVRGYEGRNNKKSEGQPTKKSEYERGRNEFKEELRQPAKQQEWKIKSREAMWSGMEYNVKEEDYEWLQGCYVGIAHSVDIVPNLQEKFYMEGYFSCRLRAMGGKMLLMDCEDKEELKDLVQGASDWLGQWFSEVKPWSPSMVAKERFVWIRCQGVPMLAWGPDFFQSMAAAWGKFICVDDSTSKKRRFDVARFLISTSIMDSISVNRQIKINGIMYNIKFSEEELTNSLFSLKYDFLPRFMSDSENEEDWSVGSNDQEGSEGINSEAGDFKKDFEFQKERYEVGQDKESDNLHHSRQVEEDSVEVVADSINLEKAINSENHSEDSGTWQAKSKCKYQLSKENSKSIRRSRAGLRDKPNKEVVGQVHSVEEILERAAGDVEAVGLSEQRGYKVRPNLEEIRESPQDLARRSGDGMAQNSRESYRRGSEGENRNEGMSNSTRSDKKIIRKKIKPCRLVYKRANCIGLQNQKMKGKGKSKGKKAQRIEILEFLPRSSNSVVGDSVRDSGIENRNKSLKEHQQQRMAGELWNFAKKLGVVADDEEAVLKNLEEMEVRDRRAKELETVKGASTEQKVMGMSGGLLCVWNTRILEKVQIVEGEHFIGIEGVWGPEKVPVKVINVYSPCQLSGKRALWEELKNLAAGRGGNWCFVGDFNAVRSVEEKTGNNGLTAEIREFDGFIREMELNDLPLIGRKFTWYQASGRSMSRIDRVLLSDGWLSMWSEARQWGLCRSVSDHCPIVLKHQQVDWGPKPFRLFDAWLEKEGCRELIREVWRKTNIEGWAGFRLKEKLKKTKEALRNWSRNFAPEVDNKINKATAIIAQLDVKGENGQLSEEEIISRREAVIELWENIRSKESRMQQKSRKVWLANGDANTKFFHNCVKGRRKRNEMSSIQINGNQIVEPNRMKEEIASFFEKMFTEEWRERPTLEGVQFNQISMEQNVSLIAPFSESEIKAAIWECECSKAPGPDGFNFGFVKSEWDTIKEEVIEFIHEFQKNSKLVKGLNTSFIVLIPKVVSPQKIEDYRPISLLGAMYKILAKLLANRLKEVLEGVIGEQQMAFIRGRQLMDGVVIANEMIDEAKKKKKKSFMLKIDFEKAYDKVSWNFLEYMMKRMGFSETWRNWIKECLKTCLVSVLVNGSPTRQFSISRGLRQGDPLSPFLFTIIAEGLNGLISTASKKGLLEGVEMGPRGFKVTHLQYADDTILFGKATEENIWAMKGILRAFELVSGLKINFNKSQLMGLCVEEGWVEKMAWVLCCKKGSLPFKYLGIPIGGCSRKLSFWKPLVDIFKKKLSTWKGRYLSLGGRITLMNSVLSNLPVFWMSVYLIPKGTLLLLDKIRRRFLWGGTEEGKRVNWVKWGRVCKDKERGGLGVKDLRKFNMALLGKWWGRLVSEDSGLWKKIIYEKYGREGDPSYNWLRENTGLGSRWWRDVGRVNVIAEENRGWLEDGLKLKVGEGIEVSFWWDSWCGKGSLANKFPRLYLISTGKNKKINQMGKWNNGIWIWNIQWRRNLYSWEKMQEVELLNQIHDITIERGKKDLWEWQHNKDGRYTTKSAYKALSDGNGVEQPRRVSQMVWNSLIPTKISIFVWQLLQNKIPTRSNLFKRGILKNPEECKCIFYGVENEDSNHLFIHCKIASDLWRDCYKWWGIRTVQDKDCKKVFEQHPNVAKMTTKKIGWECIWFTVTWTIWLARNEKIFKQKEVDRRKLLEMVQIRAFNWIKGKREGCYFSLSDWIQYPTGCLKFNCASKRKD</sequence>
<organism evidence="5 6">
    <name type="scientific">Rubroshorea leprosula</name>
    <dbReference type="NCBI Taxonomy" id="152421"/>
    <lineage>
        <taxon>Eukaryota</taxon>
        <taxon>Viridiplantae</taxon>
        <taxon>Streptophyta</taxon>
        <taxon>Embryophyta</taxon>
        <taxon>Tracheophyta</taxon>
        <taxon>Spermatophyta</taxon>
        <taxon>Magnoliopsida</taxon>
        <taxon>eudicotyledons</taxon>
        <taxon>Gunneridae</taxon>
        <taxon>Pentapetalae</taxon>
        <taxon>rosids</taxon>
        <taxon>malvids</taxon>
        <taxon>Malvales</taxon>
        <taxon>Dipterocarpaceae</taxon>
        <taxon>Rubroshorea</taxon>
    </lineage>
</organism>
<dbReference type="SUPFAM" id="SSF54928">
    <property type="entry name" value="RNA-binding domain, RBD"/>
    <property type="match status" value="1"/>
</dbReference>
<feature type="region of interest" description="Disordered" evidence="2">
    <location>
        <begin position="569"/>
        <end position="617"/>
    </location>
</feature>
<name>A0AAV5M4H8_9ROSI</name>
<dbReference type="InterPro" id="IPR005135">
    <property type="entry name" value="Endo/exonuclease/phosphatase"/>
</dbReference>
<dbReference type="InterPro" id="IPR043502">
    <property type="entry name" value="DNA/RNA_pol_sf"/>
</dbReference>
<feature type="region of interest" description="Disordered" evidence="2">
    <location>
        <begin position="177"/>
        <end position="206"/>
    </location>
</feature>
<evidence type="ECO:0000259" key="3">
    <source>
        <dbReference type="PROSITE" id="PS50102"/>
    </source>
</evidence>
<reference evidence="5 6" key="1">
    <citation type="journal article" date="2021" name="Commun. Biol.">
        <title>The genome of Shorea leprosula (Dipterocarpaceae) highlights the ecological relevance of drought in aseasonal tropical rainforests.</title>
        <authorList>
            <person name="Ng K.K.S."/>
            <person name="Kobayashi M.J."/>
            <person name="Fawcett J.A."/>
            <person name="Hatakeyama M."/>
            <person name="Paape T."/>
            <person name="Ng C.H."/>
            <person name="Ang C.C."/>
            <person name="Tnah L.H."/>
            <person name="Lee C.T."/>
            <person name="Nishiyama T."/>
            <person name="Sese J."/>
            <person name="O'Brien M.J."/>
            <person name="Copetti D."/>
            <person name="Mohd Noor M.I."/>
            <person name="Ong R.C."/>
            <person name="Putra M."/>
            <person name="Sireger I.Z."/>
            <person name="Indrioko S."/>
            <person name="Kosugi Y."/>
            <person name="Izuno A."/>
            <person name="Isagi Y."/>
            <person name="Lee S.L."/>
            <person name="Shimizu K.K."/>
        </authorList>
    </citation>
    <scope>NUCLEOTIDE SEQUENCE [LARGE SCALE GENOMIC DNA]</scope>
    <source>
        <strain evidence="5">214</strain>
    </source>
</reference>
<dbReference type="PANTHER" id="PTHR33116">
    <property type="entry name" value="REVERSE TRANSCRIPTASE ZINC-BINDING DOMAIN-CONTAINING PROTEIN-RELATED-RELATED"/>
    <property type="match status" value="1"/>
</dbReference>
<dbReference type="EMBL" id="BPVZ01000184">
    <property type="protein sequence ID" value="GKV44689.1"/>
    <property type="molecule type" value="Genomic_DNA"/>
</dbReference>
<feature type="region of interest" description="Disordered" evidence="2">
    <location>
        <begin position="1"/>
        <end position="28"/>
    </location>
</feature>
<dbReference type="PROSITE" id="PS50878">
    <property type="entry name" value="RT_POL"/>
    <property type="match status" value="1"/>
</dbReference>
<evidence type="ECO:0000256" key="1">
    <source>
        <dbReference type="PROSITE-ProRule" id="PRU00176"/>
    </source>
</evidence>
<dbReference type="Gene3D" id="3.60.10.10">
    <property type="entry name" value="Endonuclease/exonuclease/phosphatase"/>
    <property type="match status" value="1"/>
</dbReference>
<dbReference type="GO" id="GO:0003723">
    <property type="term" value="F:RNA binding"/>
    <property type="evidence" value="ECO:0007669"/>
    <property type="project" value="UniProtKB-UniRule"/>
</dbReference>
<dbReference type="InterPro" id="IPR012677">
    <property type="entry name" value="Nucleotide-bd_a/b_plait_sf"/>
</dbReference>
<proteinExistence type="predicted"/>
<dbReference type="Pfam" id="PF00078">
    <property type="entry name" value="RVT_1"/>
    <property type="match status" value="1"/>
</dbReference>
<evidence type="ECO:0000313" key="5">
    <source>
        <dbReference type="EMBL" id="GKV44689.1"/>
    </source>
</evidence>
<keyword evidence="1" id="KW-0694">RNA-binding</keyword>
<feature type="compositionally biased region" description="Basic and acidic residues" evidence="2">
    <location>
        <begin position="1"/>
        <end position="10"/>
    </location>
</feature>
<dbReference type="InterPro" id="IPR026960">
    <property type="entry name" value="RVT-Znf"/>
</dbReference>
<feature type="compositionally biased region" description="Basic and acidic residues" evidence="2">
    <location>
        <begin position="569"/>
        <end position="585"/>
    </location>
</feature>
<dbReference type="SUPFAM" id="SSF56672">
    <property type="entry name" value="DNA/RNA polymerases"/>
    <property type="match status" value="1"/>
</dbReference>
<dbReference type="CDD" id="cd01650">
    <property type="entry name" value="RT_nLTR_like"/>
    <property type="match status" value="1"/>
</dbReference>
<comment type="caution">
    <text evidence="5">The sequence shown here is derived from an EMBL/GenBank/DDBJ whole genome shotgun (WGS) entry which is preliminary data.</text>
</comment>
<feature type="domain" description="RRM" evidence="3">
    <location>
        <begin position="70"/>
        <end position="147"/>
    </location>
</feature>
<dbReference type="SUPFAM" id="SSF56219">
    <property type="entry name" value="DNase I-like"/>
    <property type="match status" value="1"/>
</dbReference>
<dbReference type="InterPro" id="IPR000504">
    <property type="entry name" value="RRM_dom"/>
</dbReference>
<keyword evidence="6" id="KW-1185">Reference proteome</keyword>
<gene>
    <name evidence="5" type="ORF">SLEP1_g51849</name>
</gene>
<dbReference type="Gene3D" id="3.30.70.330">
    <property type="match status" value="1"/>
</dbReference>
<dbReference type="Proteomes" id="UP001054252">
    <property type="component" value="Unassembled WGS sequence"/>
</dbReference>
<dbReference type="InterPro" id="IPR036691">
    <property type="entry name" value="Endo/exonu/phosph_ase_sf"/>
</dbReference>
<feature type="region of interest" description="Disordered" evidence="2">
    <location>
        <begin position="457"/>
        <end position="535"/>
    </location>
</feature>
<dbReference type="GO" id="GO:0003824">
    <property type="term" value="F:catalytic activity"/>
    <property type="evidence" value="ECO:0007669"/>
    <property type="project" value="InterPro"/>
</dbReference>
<evidence type="ECO:0000256" key="2">
    <source>
        <dbReference type="SAM" id="MobiDB-lite"/>
    </source>
</evidence>
<dbReference type="PROSITE" id="PS50102">
    <property type="entry name" value="RRM"/>
    <property type="match status" value="1"/>
</dbReference>
<evidence type="ECO:0000259" key="4">
    <source>
        <dbReference type="PROSITE" id="PS50878"/>
    </source>
</evidence>
<evidence type="ECO:0008006" key="7">
    <source>
        <dbReference type="Google" id="ProtNLM"/>
    </source>
</evidence>
<dbReference type="Pfam" id="PF13966">
    <property type="entry name" value="zf-RVT"/>
    <property type="match status" value="1"/>
</dbReference>
<feature type="region of interest" description="Disordered" evidence="2">
    <location>
        <begin position="421"/>
        <end position="440"/>
    </location>
</feature>
<feature type="compositionally biased region" description="Basic and acidic residues" evidence="2">
    <location>
        <begin position="594"/>
        <end position="606"/>
    </location>
</feature>
<protein>
    <recommendedName>
        <fullName evidence="7">Reverse transcriptase domain-containing protein</fullName>
    </recommendedName>
</protein>
<dbReference type="InterPro" id="IPR000477">
    <property type="entry name" value="RT_dom"/>
</dbReference>
<evidence type="ECO:0000313" key="6">
    <source>
        <dbReference type="Proteomes" id="UP001054252"/>
    </source>
</evidence>
<accession>A0AAV5M4H8</accession>
<feature type="compositionally biased region" description="Basic and acidic residues" evidence="2">
    <location>
        <begin position="457"/>
        <end position="473"/>
    </location>
</feature>
<dbReference type="PANTHER" id="PTHR33116:SF75">
    <property type="entry name" value="RIBONUCLEASE H PROTEIN"/>
    <property type="match status" value="1"/>
</dbReference>
<feature type="domain" description="Reverse transcriptase" evidence="4">
    <location>
        <begin position="1163"/>
        <end position="1441"/>
    </location>
</feature>
<dbReference type="Pfam" id="PF03372">
    <property type="entry name" value="Exo_endo_phos"/>
    <property type="match status" value="1"/>
</dbReference>
<dbReference type="InterPro" id="IPR035979">
    <property type="entry name" value="RBD_domain_sf"/>
</dbReference>